<name>A0A0B7N8D0_9FUNG</name>
<accession>A0A0B7N8D0</accession>
<evidence type="ECO:0000256" key="1">
    <source>
        <dbReference type="SAM" id="MobiDB-lite"/>
    </source>
</evidence>
<gene>
    <name evidence="2" type="primary">PARPA_05552.1 scaffold 18670</name>
</gene>
<dbReference type="OrthoDB" id="5598843at2759"/>
<sequence length="173" mass="18778">MAGNNSKKTTERRDSSMYKQQQRKNSPGGTVAAKKDNSIAHPNTSTTKILHPKAQQAAGAAILSAVTSPQLPGLVQAQPESVGANGFNRAELVEFLNMRYSDALTAYHDTNLDPKMRPEKYESVKPTTTSAWGKNMNGVPPAWGQQPPHQVKETPNGVMANGSDFLSELNKKF</sequence>
<protein>
    <submittedName>
        <fullName evidence="2">Uncharacterized protein</fullName>
    </submittedName>
</protein>
<organism evidence="2 3">
    <name type="scientific">Parasitella parasitica</name>
    <dbReference type="NCBI Taxonomy" id="35722"/>
    <lineage>
        <taxon>Eukaryota</taxon>
        <taxon>Fungi</taxon>
        <taxon>Fungi incertae sedis</taxon>
        <taxon>Mucoromycota</taxon>
        <taxon>Mucoromycotina</taxon>
        <taxon>Mucoromycetes</taxon>
        <taxon>Mucorales</taxon>
        <taxon>Mucorineae</taxon>
        <taxon>Mucoraceae</taxon>
        <taxon>Parasitella</taxon>
    </lineage>
</organism>
<dbReference type="EMBL" id="LN726747">
    <property type="protein sequence ID" value="CEP11670.1"/>
    <property type="molecule type" value="Genomic_DNA"/>
</dbReference>
<keyword evidence="3" id="KW-1185">Reference proteome</keyword>
<feature type="region of interest" description="Disordered" evidence="1">
    <location>
        <begin position="123"/>
        <end position="158"/>
    </location>
</feature>
<feature type="compositionally biased region" description="Polar residues" evidence="1">
    <location>
        <begin position="17"/>
        <end position="28"/>
    </location>
</feature>
<feature type="region of interest" description="Disordered" evidence="1">
    <location>
        <begin position="1"/>
        <end position="46"/>
    </location>
</feature>
<dbReference type="Proteomes" id="UP000054107">
    <property type="component" value="Unassembled WGS sequence"/>
</dbReference>
<evidence type="ECO:0000313" key="2">
    <source>
        <dbReference type="EMBL" id="CEP11670.1"/>
    </source>
</evidence>
<evidence type="ECO:0000313" key="3">
    <source>
        <dbReference type="Proteomes" id="UP000054107"/>
    </source>
</evidence>
<dbReference type="AlphaFoldDB" id="A0A0B7N8D0"/>
<reference evidence="2 3" key="1">
    <citation type="submission" date="2014-09" db="EMBL/GenBank/DDBJ databases">
        <authorList>
            <person name="Ellenberger Sabrina"/>
        </authorList>
    </citation>
    <scope>NUCLEOTIDE SEQUENCE [LARGE SCALE GENOMIC DNA]</scope>
    <source>
        <strain evidence="2 3">CBS 412.66</strain>
    </source>
</reference>
<proteinExistence type="predicted"/>
<dbReference type="STRING" id="35722.A0A0B7N8D0"/>